<keyword evidence="3" id="KW-1003">Cell membrane</keyword>
<dbReference type="PANTHER" id="PTHR37316:SF3">
    <property type="entry name" value="TEICHOIC ACID GLYCEROL-PHOSPHATE TRANSFERASE"/>
    <property type="match status" value="1"/>
</dbReference>
<feature type="domain" description="Glycosyltransferase 2-like" evidence="8">
    <location>
        <begin position="31"/>
        <end position="120"/>
    </location>
</feature>
<comment type="caution">
    <text evidence="9">The sequence shown here is derived from an EMBL/GenBank/DDBJ whole genome shotgun (WGS) entry which is preliminary data.</text>
</comment>
<dbReference type="InterPro" id="IPR001173">
    <property type="entry name" value="Glyco_trans_2-like"/>
</dbReference>
<dbReference type="Pfam" id="PF00535">
    <property type="entry name" value="Glycos_transf_2"/>
    <property type="match status" value="1"/>
</dbReference>
<keyword evidence="5" id="KW-0777">Teichoic acid biosynthesis</keyword>
<dbReference type="Gene3D" id="3.40.50.11820">
    <property type="match status" value="1"/>
</dbReference>
<evidence type="ECO:0000313" key="9">
    <source>
        <dbReference type="EMBL" id="MCS0639180.1"/>
    </source>
</evidence>
<evidence type="ECO:0000256" key="3">
    <source>
        <dbReference type="ARBA" id="ARBA00022475"/>
    </source>
</evidence>
<keyword evidence="10" id="KW-1185">Reference proteome</keyword>
<keyword evidence="6" id="KW-0472">Membrane</keyword>
<evidence type="ECO:0000256" key="4">
    <source>
        <dbReference type="ARBA" id="ARBA00022679"/>
    </source>
</evidence>
<keyword evidence="4" id="KW-0808">Transferase</keyword>
<comment type="subcellular location">
    <subcellularLocation>
        <location evidence="1">Cell membrane</location>
        <topology evidence="1">Peripheral membrane protein</topology>
    </subcellularLocation>
</comment>
<organism evidence="9 10">
    <name type="scientific">Streptomyces pyxinae</name>
    <dbReference type="NCBI Taxonomy" id="2970734"/>
    <lineage>
        <taxon>Bacteria</taxon>
        <taxon>Bacillati</taxon>
        <taxon>Actinomycetota</taxon>
        <taxon>Actinomycetes</taxon>
        <taxon>Kitasatosporales</taxon>
        <taxon>Streptomycetaceae</taxon>
        <taxon>Streptomyces</taxon>
    </lineage>
</organism>
<dbReference type="Pfam" id="PF04464">
    <property type="entry name" value="Glyphos_transf"/>
    <property type="match status" value="2"/>
</dbReference>
<dbReference type="SUPFAM" id="SSF53448">
    <property type="entry name" value="Nucleotide-diphospho-sugar transferases"/>
    <property type="match status" value="1"/>
</dbReference>
<evidence type="ECO:0000313" key="10">
    <source>
        <dbReference type="Proteomes" id="UP001431313"/>
    </source>
</evidence>
<sequence length="788" mass="85773">DKDRPAPMPMRIPTPTPTLSVVVSGTAPLSLLRDCLASVTGQWQPGLDIVVAVTDATARALARDHLPNDPRVTLVTVPSSTGPAGARAAGARAATGTHLQFLRAADRLPPGTAAELTDRLARLSGPGAAPEPPPDLLLCDHRRTLWGEPAAPGGDGAVLERPGGTATTVARRPDLLELPPVLGTRIVAAALLAEHPELLGSGDEDELYLAYALPLLARSISCCSTVALVRRPERPAQRRAAGPERHLAVFDQYERLHRLAAAAGLSAAPRARLYDRMVTDHLATLARRDELPPALLTDYFRRAAAQAARFRPEGHRGPGGLEGVRRGLLGQDAYLGYRLLRAANDRRRAALAVAAGAGRRLAALGGAHRYRRALRRRADEDLAVFSAYWNRGVHCNPAAIAAELAELAPDIRRVWIVEEDRVELLPPGTEYAVPGTARYWEVLGRATYLVNNVNFANGVVKRPGSVHLQTHHGTPLKRMGLDQSGHPAAARGFDFASLMERVDRWDYSLSANRHSTETWQRAYPSGYRSLDYGYPRNDVYYRATAADVRAARARLGIAPGQRALLYAPTHRDWEAGWTPRLDLPRLADRLGEDTVLLARGHYFHAGPPFHAGQGAHGGPPFHGGRAGYTGSGGQAGPAAFRHPRVLDVTGWEPVEELCLAADALITDYSSLMFDYANLDRPILIHADDWETYTRVRGVCFDLTAEPPGPVTRDQEELAAVLGDDTWCGEAAAKLRHDFRLRFCEYDDGRAAERVVRRVFLGEGEETLPPVLPPHRRTPAPTPEEAQRP</sequence>
<name>A0ABT2CPE0_9ACTN</name>
<gene>
    <name evidence="9" type="ORF">NX801_26765</name>
</gene>
<feature type="region of interest" description="Disordered" evidence="7">
    <location>
        <begin position="766"/>
        <end position="788"/>
    </location>
</feature>
<evidence type="ECO:0000256" key="6">
    <source>
        <dbReference type="ARBA" id="ARBA00023136"/>
    </source>
</evidence>
<proteinExistence type="inferred from homology"/>
<dbReference type="InterPro" id="IPR007554">
    <property type="entry name" value="Glycerophosphate_synth"/>
</dbReference>
<dbReference type="InterPro" id="IPR029044">
    <property type="entry name" value="Nucleotide-diphossugar_trans"/>
</dbReference>
<dbReference type="Proteomes" id="UP001431313">
    <property type="component" value="Unassembled WGS sequence"/>
</dbReference>
<reference evidence="9" key="1">
    <citation type="submission" date="2022-08" db="EMBL/GenBank/DDBJ databases">
        <authorList>
            <person name="Somphong A."/>
            <person name="Phongsopitanun W."/>
        </authorList>
    </citation>
    <scope>NUCLEOTIDE SEQUENCE</scope>
    <source>
        <strain evidence="9">LP05-1</strain>
    </source>
</reference>
<evidence type="ECO:0000259" key="8">
    <source>
        <dbReference type="Pfam" id="PF00535"/>
    </source>
</evidence>
<protein>
    <submittedName>
        <fullName evidence="9">CDP-glycerol glycerophosphotransferase family protein</fullName>
    </submittedName>
</protein>
<dbReference type="EMBL" id="JANUGQ010000031">
    <property type="protein sequence ID" value="MCS0639180.1"/>
    <property type="molecule type" value="Genomic_DNA"/>
</dbReference>
<dbReference type="InterPro" id="IPR043149">
    <property type="entry name" value="TagF_N"/>
</dbReference>
<dbReference type="Gene3D" id="3.90.550.10">
    <property type="entry name" value="Spore Coat Polysaccharide Biosynthesis Protein SpsA, Chain A"/>
    <property type="match status" value="1"/>
</dbReference>
<dbReference type="InterPro" id="IPR051612">
    <property type="entry name" value="Teichoic_Acid_Biosynth"/>
</dbReference>
<evidence type="ECO:0000256" key="5">
    <source>
        <dbReference type="ARBA" id="ARBA00022944"/>
    </source>
</evidence>
<accession>A0ABT2CPE0</accession>
<evidence type="ECO:0000256" key="7">
    <source>
        <dbReference type="SAM" id="MobiDB-lite"/>
    </source>
</evidence>
<dbReference type="Gene3D" id="3.40.50.12580">
    <property type="match status" value="1"/>
</dbReference>
<dbReference type="InterPro" id="IPR043148">
    <property type="entry name" value="TagF_C"/>
</dbReference>
<dbReference type="PANTHER" id="PTHR37316">
    <property type="entry name" value="TEICHOIC ACID GLYCEROL-PHOSPHATE PRIMASE"/>
    <property type="match status" value="1"/>
</dbReference>
<evidence type="ECO:0000256" key="1">
    <source>
        <dbReference type="ARBA" id="ARBA00004202"/>
    </source>
</evidence>
<feature type="non-terminal residue" evidence="9">
    <location>
        <position position="1"/>
    </location>
</feature>
<comment type="similarity">
    <text evidence="2">Belongs to the CDP-glycerol glycerophosphotransferase family.</text>
</comment>
<evidence type="ECO:0000256" key="2">
    <source>
        <dbReference type="ARBA" id="ARBA00010488"/>
    </source>
</evidence>